<evidence type="ECO:0000313" key="2">
    <source>
        <dbReference type="EMBL" id="KAJ0975421.1"/>
    </source>
</evidence>
<gene>
    <name evidence="2" type="ORF">J5N97_017386</name>
</gene>
<keyword evidence="3" id="KW-1185">Reference proteome</keyword>
<feature type="compositionally biased region" description="Low complexity" evidence="1">
    <location>
        <begin position="795"/>
        <end position="815"/>
    </location>
</feature>
<name>A0A9D5HG33_9LILI</name>
<dbReference type="Proteomes" id="UP001085076">
    <property type="component" value="Miscellaneous, Linkage group lg04"/>
</dbReference>
<dbReference type="PANTHER" id="PTHR33739:SF3">
    <property type="entry name" value="OS07G0681500 PROTEIN"/>
    <property type="match status" value="1"/>
</dbReference>
<sequence length="1297" mass="141565">MEPRSAVYLETTAMAAELGHRARDPTDLAHILVSELCSATAANSPALWKLLDRALSSRLLSPLLSLSLLAPRVIPRRKSKPEAYRLFLELLNRYATFIPCLDSNPYRDKVVKSVDDALQLSQNYGFEKMGFGCVVVFFYLDLISKLIDSTMEDWGLKSGYEGEACEAMDVDDVVKMNERRNEHRENLRRTNARLALEVVEKITASKKTRILLRLVRLNMSEKFRDVMRRLQYIEVHKSTSPSLVSADHLLSKLFTNIQKVMDGEYQLAKNQVIGVLIDVHSCGWTSCHNSGAGRTPCWIPFDISMENAMDGKHLNAISCIEILAELTKTLQVVNQASWQETFLALWVSALRLVQRDREPLEGPIPHLDARLCMLLSIVPLAIAHVVKDDGAAPSLEQNCMLGISKNGYDQGSDGNKFSSKRHGLISALQVLGQFSGLLSPPPSVVIAANNAASKAHVFISSLKKGNGSRSGVVQNGPPVKAVGSMLHLIVEACIARKLVDTSAYFWPGYVVPQAPSNDSISTHESPWSTFMAGAPLIGSLKNALIMTPASSPLELERLYNIALNGSEEEKSAAAKILCGASLISGWNIQEHVVCTLIKLLSPPLPLADHMLMLNAILLGVSCVDIVHILSLFGKVPQVAVALLPLCEAFGSLSPPPDHRSCISDAPSAYSVFSCAFLFLLRLWKFYRPPQEHCIAGRVGNVWMQLTLDYLLLLHNTMIEIQKSAAIEGAKITIDPPNGSSVQPVYIDSFPKLRAWYLQNQAYIASTLSGMSNKNPVHQVANRILSMLYQKTAKNGSVSANPSTSSSNISGSPVNSGDDVHKRPMLPAWEILEATPFVLEAMLSACAHGRLSSRDLTTGLRDLVDFLPASLATIISYFSAEITRGIWKPVPMNGTDWPSPAANLLSVASEIKDILESAGVHTPDFHTSGTSPIMLPLPMAAFVSLTITFKLDKTLEYIHGVVGQALENCSTGFAWPSMPVIGALWTQKVPRWHDFILLTCSRSPFTRDKGATTQLIRSCFSSFLGPTLTSGSHLIAPLGVNGLLGEAISDEGFRLPVAPGFLYLRSCRLFHDTHFINEVILRMVVEWAREPATGWTSSGCTRLKSSRNSLAFAVGRAKEAASLGTSLLCVAGGLQLVQVFYEETLPTYLLTAREAESADKGSSGSLSHILEGYAIAYMLILSGASLWGVGETSSAYASLFSSKRARSVGIHLDFIVWALEGNITLGCNPVTWKSYVSCLVGLLVCFVPAWVPEMKQETLRKLTLGLRGWGEFDLALALLERGGPASMEEVVETVLRSP</sequence>
<dbReference type="OrthoDB" id="683212at2759"/>
<feature type="region of interest" description="Disordered" evidence="1">
    <location>
        <begin position="795"/>
        <end position="818"/>
    </location>
</feature>
<dbReference type="GO" id="GO:2000762">
    <property type="term" value="P:regulation of phenylpropanoid metabolic process"/>
    <property type="evidence" value="ECO:0007669"/>
    <property type="project" value="InterPro"/>
</dbReference>
<proteinExistence type="predicted"/>
<reference evidence="2" key="2">
    <citation type="journal article" date="2022" name="Hortic Res">
        <title>The genome of Dioscorea zingiberensis sheds light on the biosynthesis, origin and evolution of the medicinally important diosgenin saponins.</title>
        <authorList>
            <person name="Li Y."/>
            <person name="Tan C."/>
            <person name="Li Z."/>
            <person name="Guo J."/>
            <person name="Li S."/>
            <person name="Chen X."/>
            <person name="Wang C."/>
            <person name="Dai X."/>
            <person name="Yang H."/>
            <person name="Song W."/>
            <person name="Hou L."/>
            <person name="Xu J."/>
            <person name="Tong Z."/>
            <person name="Xu A."/>
            <person name="Yuan X."/>
            <person name="Wang W."/>
            <person name="Yang Q."/>
            <person name="Chen L."/>
            <person name="Sun Z."/>
            <person name="Wang K."/>
            <person name="Pan B."/>
            <person name="Chen J."/>
            <person name="Bao Y."/>
            <person name="Liu F."/>
            <person name="Qi X."/>
            <person name="Gang D.R."/>
            <person name="Wen J."/>
            <person name="Li J."/>
        </authorList>
    </citation>
    <scope>NUCLEOTIDE SEQUENCE</scope>
    <source>
        <strain evidence="2">Dzin_1.0</strain>
    </source>
</reference>
<organism evidence="2 3">
    <name type="scientific">Dioscorea zingiberensis</name>
    <dbReference type="NCBI Taxonomy" id="325984"/>
    <lineage>
        <taxon>Eukaryota</taxon>
        <taxon>Viridiplantae</taxon>
        <taxon>Streptophyta</taxon>
        <taxon>Embryophyta</taxon>
        <taxon>Tracheophyta</taxon>
        <taxon>Spermatophyta</taxon>
        <taxon>Magnoliopsida</taxon>
        <taxon>Liliopsida</taxon>
        <taxon>Dioscoreales</taxon>
        <taxon>Dioscoreaceae</taxon>
        <taxon>Dioscorea</taxon>
    </lineage>
</organism>
<evidence type="ECO:0000256" key="1">
    <source>
        <dbReference type="SAM" id="MobiDB-lite"/>
    </source>
</evidence>
<comment type="caution">
    <text evidence="2">The sequence shown here is derived from an EMBL/GenBank/DDBJ whole genome shotgun (WGS) entry which is preliminary data.</text>
</comment>
<evidence type="ECO:0000313" key="3">
    <source>
        <dbReference type="Proteomes" id="UP001085076"/>
    </source>
</evidence>
<dbReference type="EMBL" id="JAGGNH010000004">
    <property type="protein sequence ID" value="KAJ0975421.1"/>
    <property type="molecule type" value="Genomic_DNA"/>
</dbReference>
<evidence type="ECO:0008006" key="4">
    <source>
        <dbReference type="Google" id="ProtNLM"/>
    </source>
</evidence>
<reference evidence="2" key="1">
    <citation type="submission" date="2021-03" db="EMBL/GenBank/DDBJ databases">
        <authorList>
            <person name="Li Z."/>
            <person name="Yang C."/>
        </authorList>
    </citation>
    <scope>NUCLEOTIDE SEQUENCE</scope>
    <source>
        <strain evidence="2">Dzin_1.0</strain>
        <tissue evidence="2">Leaf</tissue>
    </source>
</reference>
<protein>
    <recommendedName>
        <fullName evidence="4">Mediator of RNA polymerase II transcription subunit 33A</fullName>
    </recommendedName>
</protein>
<dbReference type="PANTHER" id="PTHR33739">
    <property type="entry name" value="OS07G0681500 PROTEIN"/>
    <property type="match status" value="1"/>
</dbReference>
<accession>A0A9D5HG33</accession>
<dbReference type="InterPro" id="IPR039638">
    <property type="entry name" value="MED33A/B"/>
</dbReference>
<dbReference type="GO" id="GO:0016592">
    <property type="term" value="C:mediator complex"/>
    <property type="evidence" value="ECO:0007669"/>
    <property type="project" value="InterPro"/>
</dbReference>